<dbReference type="Pfam" id="PF00379">
    <property type="entry name" value="Chitin_bind_4"/>
    <property type="match status" value="1"/>
</dbReference>
<protein>
    <recommendedName>
        <fullName evidence="6">Pupal cuticle protein Edg-84A-like</fullName>
    </recommendedName>
</protein>
<dbReference type="PANTHER" id="PTHR12236:SF46">
    <property type="entry name" value="CUTICULAR PROTEIN 30B-RELATED"/>
    <property type="match status" value="1"/>
</dbReference>
<dbReference type="PROSITE" id="PS51155">
    <property type="entry name" value="CHIT_BIND_RR_2"/>
    <property type="match status" value="1"/>
</dbReference>
<evidence type="ECO:0000256" key="1">
    <source>
        <dbReference type="ARBA" id="ARBA00022460"/>
    </source>
</evidence>
<evidence type="ECO:0000313" key="5">
    <source>
        <dbReference type="Proteomes" id="UP000095300"/>
    </source>
</evidence>
<dbReference type="GO" id="GO:0031012">
    <property type="term" value="C:extracellular matrix"/>
    <property type="evidence" value="ECO:0007669"/>
    <property type="project" value="TreeGrafter"/>
</dbReference>
<sequence>MFLKIVICIVALVQVAVGIELRADHEENGPVAYEFHYSVHDPHTGDIKSQKEVRKNDKVEGTYELIDSDGHRRLVTYKADDHSGFEAVVLREPTDIKIPLPEPHGKILTAHKILAPAPLLHIKAAPAPAPLVHFAPKPVLLAKPIAAHAPQYGNFVSFSGPSHKYNY</sequence>
<dbReference type="PANTHER" id="PTHR12236">
    <property type="entry name" value="STRUCTURAL CONTITUENT OF CUTICLE"/>
    <property type="match status" value="1"/>
</dbReference>
<gene>
    <name evidence="4" type="primary">106081160</name>
</gene>
<proteinExistence type="predicted"/>
<dbReference type="Proteomes" id="UP000095300">
    <property type="component" value="Unassembled WGS sequence"/>
</dbReference>
<dbReference type="AlphaFoldDB" id="A0A1I8PED9"/>
<accession>A0A1I8PED9</accession>
<feature type="signal peptide" evidence="3">
    <location>
        <begin position="1"/>
        <end position="18"/>
    </location>
</feature>
<dbReference type="PRINTS" id="PR00947">
    <property type="entry name" value="CUTICLE"/>
</dbReference>
<dbReference type="InterPro" id="IPR000618">
    <property type="entry name" value="Insect_cuticle"/>
</dbReference>
<dbReference type="GO" id="GO:0005615">
    <property type="term" value="C:extracellular space"/>
    <property type="evidence" value="ECO:0007669"/>
    <property type="project" value="TreeGrafter"/>
</dbReference>
<evidence type="ECO:0000256" key="2">
    <source>
        <dbReference type="PROSITE-ProRule" id="PRU00497"/>
    </source>
</evidence>
<name>A0A1I8PED9_STOCA</name>
<dbReference type="STRING" id="35570.A0A1I8PED9"/>
<dbReference type="KEGG" id="scac:106081160"/>
<evidence type="ECO:0008006" key="6">
    <source>
        <dbReference type="Google" id="ProtNLM"/>
    </source>
</evidence>
<dbReference type="InterPro" id="IPR031311">
    <property type="entry name" value="CHIT_BIND_RR_consensus"/>
</dbReference>
<keyword evidence="1 2" id="KW-0193">Cuticle</keyword>
<dbReference type="GO" id="GO:0042302">
    <property type="term" value="F:structural constituent of cuticle"/>
    <property type="evidence" value="ECO:0007669"/>
    <property type="project" value="UniProtKB-UniRule"/>
</dbReference>
<dbReference type="VEuPathDB" id="VectorBase:SCAU007346"/>
<dbReference type="PROSITE" id="PS00233">
    <property type="entry name" value="CHIT_BIND_RR_1"/>
    <property type="match status" value="1"/>
</dbReference>
<feature type="chain" id="PRO_5009326532" description="Pupal cuticle protein Edg-84A-like" evidence="3">
    <location>
        <begin position="19"/>
        <end position="167"/>
    </location>
</feature>
<evidence type="ECO:0000256" key="3">
    <source>
        <dbReference type="SAM" id="SignalP"/>
    </source>
</evidence>
<dbReference type="OrthoDB" id="6382835at2759"/>
<dbReference type="EnsemblMetazoa" id="SCAU007346-RA">
    <property type="protein sequence ID" value="SCAU007346-PA"/>
    <property type="gene ID" value="SCAU007346"/>
</dbReference>
<dbReference type="InterPro" id="IPR051217">
    <property type="entry name" value="Insect_Cuticle_Struc_Prot"/>
</dbReference>
<reference evidence="4" key="1">
    <citation type="submission" date="2020-05" db="UniProtKB">
        <authorList>
            <consortium name="EnsemblMetazoa"/>
        </authorList>
    </citation>
    <scope>IDENTIFICATION</scope>
    <source>
        <strain evidence="4">USDA</strain>
    </source>
</reference>
<evidence type="ECO:0000313" key="4">
    <source>
        <dbReference type="EnsemblMetazoa" id="SCAU007346-PA"/>
    </source>
</evidence>
<keyword evidence="5" id="KW-1185">Reference proteome</keyword>
<keyword evidence="3" id="KW-0732">Signal</keyword>
<organism evidence="4 5">
    <name type="scientific">Stomoxys calcitrans</name>
    <name type="common">Stable fly</name>
    <name type="synonym">Conops calcitrans</name>
    <dbReference type="NCBI Taxonomy" id="35570"/>
    <lineage>
        <taxon>Eukaryota</taxon>
        <taxon>Metazoa</taxon>
        <taxon>Ecdysozoa</taxon>
        <taxon>Arthropoda</taxon>
        <taxon>Hexapoda</taxon>
        <taxon>Insecta</taxon>
        <taxon>Pterygota</taxon>
        <taxon>Neoptera</taxon>
        <taxon>Endopterygota</taxon>
        <taxon>Diptera</taxon>
        <taxon>Brachycera</taxon>
        <taxon>Muscomorpha</taxon>
        <taxon>Muscoidea</taxon>
        <taxon>Muscidae</taxon>
        <taxon>Stomoxys</taxon>
    </lineage>
</organism>